<accession>A0AAD6PI81</accession>
<sequence>MILLDFKTGWKWDFVFAYWASMLCYHDDLLLLFFLFELLIHCGVVECYF</sequence>
<reference evidence="1 2" key="1">
    <citation type="journal article" date="2023" name="Int. J. Mol. Sci.">
        <title>De Novo Assembly and Annotation of 11 Diverse Shrub Willow (Salix) Genomes Reveals Novel Gene Organization in Sex-Linked Regions.</title>
        <authorList>
            <person name="Hyden B."/>
            <person name="Feng K."/>
            <person name="Yates T.B."/>
            <person name="Jawdy S."/>
            <person name="Cereghino C."/>
            <person name="Smart L.B."/>
            <person name="Muchero W."/>
        </authorList>
    </citation>
    <scope>NUCLEOTIDE SEQUENCE [LARGE SCALE GENOMIC DNA]</scope>
    <source>
        <tissue evidence="1">Shoot tip</tissue>
    </source>
</reference>
<evidence type="ECO:0000313" key="1">
    <source>
        <dbReference type="EMBL" id="KAJ6429283.1"/>
    </source>
</evidence>
<gene>
    <name evidence="1" type="ORF">OIU84_020836</name>
</gene>
<evidence type="ECO:0000313" key="2">
    <source>
        <dbReference type="Proteomes" id="UP001162972"/>
    </source>
</evidence>
<protein>
    <submittedName>
        <fullName evidence="1">Uncharacterized protein</fullName>
    </submittedName>
</protein>
<dbReference type="AlphaFoldDB" id="A0AAD6PI81"/>
<organism evidence="1 2">
    <name type="scientific">Salix udensis</name>
    <dbReference type="NCBI Taxonomy" id="889485"/>
    <lineage>
        <taxon>Eukaryota</taxon>
        <taxon>Viridiplantae</taxon>
        <taxon>Streptophyta</taxon>
        <taxon>Embryophyta</taxon>
        <taxon>Tracheophyta</taxon>
        <taxon>Spermatophyta</taxon>
        <taxon>Magnoliopsida</taxon>
        <taxon>eudicotyledons</taxon>
        <taxon>Gunneridae</taxon>
        <taxon>Pentapetalae</taxon>
        <taxon>rosids</taxon>
        <taxon>fabids</taxon>
        <taxon>Malpighiales</taxon>
        <taxon>Salicaceae</taxon>
        <taxon>Saliceae</taxon>
        <taxon>Salix</taxon>
    </lineage>
</organism>
<keyword evidence="2" id="KW-1185">Reference proteome</keyword>
<name>A0AAD6PI81_9ROSI</name>
<dbReference type="Proteomes" id="UP001162972">
    <property type="component" value="Chromosome 8"/>
</dbReference>
<proteinExistence type="predicted"/>
<dbReference type="EMBL" id="JAPFFJ010000004">
    <property type="protein sequence ID" value="KAJ6429283.1"/>
    <property type="molecule type" value="Genomic_DNA"/>
</dbReference>
<comment type="caution">
    <text evidence="1">The sequence shown here is derived from an EMBL/GenBank/DDBJ whole genome shotgun (WGS) entry which is preliminary data.</text>
</comment>